<feature type="domain" description="Phage tail tape measure protein" evidence="3">
    <location>
        <begin position="92"/>
        <end position="284"/>
    </location>
</feature>
<name>A0A0F9R9A9_9ZZZZ</name>
<protein>
    <recommendedName>
        <fullName evidence="3">Phage tail tape measure protein domain-containing protein</fullName>
    </recommendedName>
</protein>
<dbReference type="InterPro" id="IPR010090">
    <property type="entry name" value="Phage_tape_meas"/>
</dbReference>
<dbReference type="AlphaFoldDB" id="A0A0F9R9A9"/>
<dbReference type="PANTHER" id="PTHR37813">
    <property type="entry name" value="FELS-2 PROPHAGE PROTEIN"/>
    <property type="match status" value="1"/>
</dbReference>
<feature type="transmembrane region" description="Helical" evidence="2">
    <location>
        <begin position="422"/>
        <end position="444"/>
    </location>
</feature>
<keyword evidence="2" id="KW-0812">Transmembrane</keyword>
<comment type="caution">
    <text evidence="4">The sequence shown here is derived from an EMBL/GenBank/DDBJ whole genome shotgun (WGS) entry which is preliminary data.</text>
</comment>
<feature type="transmembrane region" description="Helical" evidence="2">
    <location>
        <begin position="450"/>
        <end position="474"/>
    </location>
</feature>
<dbReference type="Pfam" id="PF10145">
    <property type="entry name" value="PhageMin_Tail"/>
    <property type="match status" value="1"/>
</dbReference>
<organism evidence="4">
    <name type="scientific">marine sediment metagenome</name>
    <dbReference type="NCBI Taxonomy" id="412755"/>
    <lineage>
        <taxon>unclassified sequences</taxon>
        <taxon>metagenomes</taxon>
        <taxon>ecological metagenomes</taxon>
    </lineage>
</organism>
<feature type="transmembrane region" description="Helical" evidence="2">
    <location>
        <begin position="389"/>
        <end position="410"/>
    </location>
</feature>
<proteinExistence type="predicted"/>
<keyword evidence="2" id="KW-0472">Membrane</keyword>
<keyword evidence="2" id="KW-1133">Transmembrane helix</keyword>
<gene>
    <name evidence="4" type="ORF">LCGC14_0623160</name>
</gene>
<dbReference type="NCBIfam" id="TIGR01760">
    <property type="entry name" value="tape_meas_TP901"/>
    <property type="match status" value="1"/>
</dbReference>
<evidence type="ECO:0000313" key="4">
    <source>
        <dbReference type="EMBL" id="KKN51419.1"/>
    </source>
</evidence>
<reference evidence="4" key="1">
    <citation type="journal article" date="2015" name="Nature">
        <title>Complex archaea that bridge the gap between prokaryotes and eukaryotes.</title>
        <authorList>
            <person name="Spang A."/>
            <person name="Saw J.H."/>
            <person name="Jorgensen S.L."/>
            <person name="Zaremba-Niedzwiedzka K."/>
            <person name="Martijn J."/>
            <person name="Lind A.E."/>
            <person name="van Eijk R."/>
            <person name="Schleper C."/>
            <person name="Guy L."/>
            <person name="Ettema T.J."/>
        </authorList>
    </citation>
    <scope>NUCLEOTIDE SEQUENCE</scope>
</reference>
<evidence type="ECO:0000256" key="1">
    <source>
        <dbReference type="ARBA" id="ARBA00022612"/>
    </source>
</evidence>
<feature type="transmembrane region" description="Helical" evidence="2">
    <location>
        <begin position="486"/>
        <end position="506"/>
    </location>
</feature>
<sequence length="747" mass="78278">MAAEETLRLVLEGKDLASDDIDRVSGKLNKMSGTASALGGILKKGALAGGVAIAGLGIASLKMAADFDKAFGEVTTLVDLPESQIAGLRSGIKDMAREMGVDAVQATEALYSAISAGVDPSNAIEFLKTNTKLAVGGVTDLNTAVDLTTTVLNAFGLAQEDLTSVSDVLFTGVRLGKTTVEELGGAMFNVAPVAAAAGVSIEEVTAAMAVLTASGTPTSVAATSIRQAIAELGKEGTVANKNFKDIAGVGFREFIAGGGDMVGAMDLLKKAAKEQGVAISDLFGSIEAGTAAQILAGSGQQAFADALDATRNATGATDAAYEKMNATFSRQFALLKGELKGAMLELGEKLLPLLISGMQRLTPWLREKIPQAVDVMRQAWENVRPTVELVGAVLATLARIIADDVLPIMTKIFNFLNDNREILAALAIAIGLALVPAFVAWAVAAGAAAIATIAATLPIIAIVAAIALLVFGIIKLVQNWDKVTAFIVEKALWFSDMVVGAFQAFIDFITDAWAKTLGALSTAWSSTLSFLIDAWNFTWDIIKDAASAAWGVIVGLFNTGKDLVTSALQAALDFVVNHWKEGLLIALTGPIGLAIVLFKIFKDDIIDILETLVTKALEFGKDIPKRIWEGIKEMKDFLLDNAADFVKDLIGLLNPANWKFSPENMVQIFAKQGRLAGEAMMGSLGSALTTPLPRLAEAVQPGRILPAAEGGIDSFDTVGQLPVIIQGDLHVHGSIRDALSELGITAR</sequence>
<dbReference type="PANTHER" id="PTHR37813:SF1">
    <property type="entry name" value="FELS-2 PROPHAGE PROTEIN"/>
    <property type="match status" value="1"/>
</dbReference>
<evidence type="ECO:0000256" key="2">
    <source>
        <dbReference type="SAM" id="Phobius"/>
    </source>
</evidence>
<feature type="transmembrane region" description="Helical" evidence="2">
    <location>
        <begin position="582"/>
        <end position="601"/>
    </location>
</feature>
<accession>A0A0F9R9A9</accession>
<keyword evidence="1" id="KW-1188">Viral release from host cell</keyword>
<evidence type="ECO:0000259" key="3">
    <source>
        <dbReference type="Pfam" id="PF10145"/>
    </source>
</evidence>
<dbReference type="EMBL" id="LAZR01001064">
    <property type="protein sequence ID" value="KKN51419.1"/>
    <property type="molecule type" value="Genomic_DNA"/>
</dbReference>